<proteinExistence type="predicted"/>
<accession>A0A0F0CTQ6</accession>
<reference evidence="2 3" key="1">
    <citation type="submission" date="2015-02" db="EMBL/GenBank/DDBJ databases">
        <title>Single-cell genomics of uncultivated deep-branching MTB reveals a conserved set of magnetosome genes.</title>
        <authorList>
            <person name="Kolinko S."/>
            <person name="Richter M."/>
            <person name="Glockner F.O."/>
            <person name="Brachmann A."/>
            <person name="Schuler D."/>
        </authorList>
    </citation>
    <scope>NUCLEOTIDE SEQUENCE [LARGE SCALE GENOMIC DNA]</scope>
    <source>
        <strain evidence="2">SKK-01</strain>
    </source>
</reference>
<evidence type="ECO:0008006" key="4">
    <source>
        <dbReference type="Google" id="ProtNLM"/>
    </source>
</evidence>
<dbReference type="AlphaFoldDB" id="A0A0F0CTQ6"/>
<comment type="caution">
    <text evidence="2">The sequence shown here is derived from an EMBL/GenBank/DDBJ whole genome shotgun (WGS) entry which is preliminary data.</text>
</comment>
<keyword evidence="1" id="KW-0472">Membrane</keyword>
<evidence type="ECO:0000313" key="2">
    <source>
        <dbReference type="EMBL" id="KJJ84921.1"/>
    </source>
</evidence>
<keyword evidence="1" id="KW-0812">Transmembrane</keyword>
<evidence type="ECO:0000313" key="3">
    <source>
        <dbReference type="Proteomes" id="UP000033428"/>
    </source>
</evidence>
<protein>
    <recommendedName>
        <fullName evidence="4">Zinc-finger domain-containing protein</fullName>
    </recommendedName>
</protein>
<keyword evidence="1" id="KW-1133">Transmembrane helix</keyword>
<feature type="transmembrane region" description="Helical" evidence="1">
    <location>
        <begin position="100"/>
        <end position="125"/>
    </location>
</feature>
<name>A0A0F0CTQ6_9BACT</name>
<dbReference type="EMBL" id="JYNY01000232">
    <property type="protein sequence ID" value="KJJ84921.1"/>
    <property type="molecule type" value="Genomic_DNA"/>
</dbReference>
<keyword evidence="3" id="KW-1185">Reference proteome</keyword>
<sequence length="155" mass="18101">MKCKNVQELLLSDYTDKELSLEKQIIIDGHLTNCLKCREISNKIRHTGAFFQKSKQYDVPQKVWFNIHSTIIKNNLKTKTNALYDLINFLKIFFFMPKNILVSAGTFTGIIFFLIILGTSSHFFFNSVNTFDIEEYSVDSVMTNNLETNIEKYFM</sequence>
<organism evidence="2 3">
    <name type="scientific">Candidatus Omnitrophus magneticus</name>
    <dbReference type="NCBI Taxonomy" id="1609969"/>
    <lineage>
        <taxon>Bacteria</taxon>
        <taxon>Pseudomonadati</taxon>
        <taxon>Candidatus Omnitrophota</taxon>
        <taxon>Candidatus Omnitrophus</taxon>
    </lineage>
</organism>
<evidence type="ECO:0000256" key="1">
    <source>
        <dbReference type="SAM" id="Phobius"/>
    </source>
</evidence>
<dbReference type="Proteomes" id="UP000033428">
    <property type="component" value="Unassembled WGS sequence"/>
</dbReference>
<gene>
    <name evidence="2" type="ORF">OMAG_001151</name>
</gene>